<dbReference type="Pfam" id="PF08892">
    <property type="entry name" value="YqcI_YcgG"/>
    <property type="match status" value="1"/>
</dbReference>
<evidence type="ECO:0000313" key="1">
    <source>
        <dbReference type="EMBL" id="GEL03171.1"/>
    </source>
</evidence>
<protein>
    <recommendedName>
        <fullName evidence="3">YqcI/YcgG family protein</fullName>
    </recommendedName>
</protein>
<dbReference type="InterPro" id="IPR014988">
    <property type="entry name" value="Uncharacterised_YqcI/YcgG"/>
</dbReference>
<evidence type="ECO:0000313" key="2">
    <source>
        <dbReference type="Proteomes" id="UP000321405"/>
    </source>
</evidence>
<sequence length="225" mass="26032">MQSLAERLSEPSDFPCLFSLKSFSRKLIKFAFVEDLSEASLDALAEDLYEFVALSKGWDGNVSTAHPLIVAFSLEATEGCTSLEAYHALGWRILQTLHERDRVAWPEGIPRDPHNAYWSWCFGGMQLFVNMSAPAYTRRKSRNLGPHFMFVVNPRERFDVVAGNDATGHRLREVVRERIDTYDNYPYSHQLGHYQSGEIEWWQYSLSDVNEERYDKCPFHVKEEA</sequence>
<comment type="caution">
    <text evidence="1">The sequence shown here is derived from an EMBL/GenBank/DDBJ whole genome shotgun (WGS) entry which is preliminary data.</text>
</comment>
<dbReference type="EMBL" id="BJVC01000006">
    <property type="protein sequence ID" value="GEL03171.1"/>
    <property type="molecule type" value="Genomic_DNA"/>
</dbReference>
<name>A0A511BS58_9PROT</name>
<dbReference type="PANTHER" id="PTHR40045:SF1">
    <property type="entry name" value="YQCI_YCGG FAMILY PROTEIN"/>
    <property type="match status" value="1"/>
</dbReference>
<evidence type="ECO:0008006" key="3">
    <source>
        <dbReference type="Google" id="ProtNLM"/>
    </source>
</evidence>
<dbReference type="AlphaFoldDB" id="A0A511BS58"/>
<accession>A0A511BS58</accession>
<reference evidence="1 2" key="1">
    <citation type="submission" date="2019-07" db="EMBL/GenBank/DDBJ databases">
        <title>Whole genome shotgun sequence of Swaminathania salitolerans NBRC 104436.</title>
        <authorList>
            <person name="Hosoyama A."/>
            <person name="Uohara A."/>
            <person name="Ohji S."/>
            <person name="Ichikawa N."/>
        </authorList>
    </citation>
    <scope>NUCLEOTIDE SEQUENCE [LARGE SCALE GENOMIC DNA]</scope>
    <source>
        <strain evidence="1 2">NBRC 104436</strain>
    </source>
</reference>
<proteinExistence type="predicted"/>
<gene>
    <name evidence="1" type="ORF">SSA02_23340</name>
</gene>
<organism evidence="1 2">
    <name type="scientific">Swaminathania salitolerans</name>
    <dbReference type="NCBI Taxonomy" id="182838"/>
    <lineage>
        <taxon>Bacteria</taxon>
        <taxon>Pseudomonadati</taxon>
        <taxon>Pseudomonadota</taxon>
        <taxon>Alphaproteobacteria</taxon>
        <taxon>Acetobacterales</taxon>
        <taxon>Acetobacteraceae</taxon>
        <taxon>Swaminathania</taxon>
    </lineage>
</organism>
<keyword evidence="2" id="KW-1185">Reference proteome</keyword>
<dbReference type="PANTHER" id="PTHR40045">
    <property type="entry name" value="YCGG FAMILY PROTEIN"/>
    <property type="match status" value="1"/>
</dbReference>
<dbReference type="Proteomes" id="UP000321405">
    <property type="component" value="Unassembled WGS sequence"/>
</dbReference>